<dbReference type="InterPro" id="IPR000238">
    <property type="entry name" value="RbfA"/>
</dbReference>
<protein>
    <recommendedName>
        <fullName evidence="4">Ribosome-binding factor A</fullName>
    </recommendedName>
</protein>
<dbReference type="Pfam" id="PF02033">
    <property type="entry name" value="RBFA"/>
    <property type="match status" value="1"/>
</dbReference>
<sequence length="110" mass="12512">MATQRQERVSELLRELAATYLSRESNRTSLITVTGCTVSANLSRATVLFTVLPEDKEADAAEFVTRQMGALREYVKDRTRLRVLPYFDACIDRGEKMRQKIDAIPKSTIE</sequence>
<organism evidence="2 3">
    <name type="scientific">Candidatus Yonathbacteria bacterium RIFCSPHIGHO2_01_FULL_51_10</name>
    <dbReference type="NCBI Taxonomy" id="1802723"/>
    <lineage>
        <taxon>Bacteria</taxon>
        <taxon>Candidatus Yonathiibacteriota</taxon>
    </lineage>
</organism>
<evidence type="ECO:0008006" key="4">
    <source>
        <dbReference type="Google" id="ProtNLM"/>
    </source>
</evidence>
<dbReference type="Proteomes" id="UP000176997">
    <property type="component" value="Unassembled WGS sequence"/>
</dbReference>
<dbReference type="Gene3D" id="3.30.300.20">
    <property type="match status" value="1"/>
</dbReference>
<dbReference type="SUPFAM" id="SSF89919">
    <property type="entry name" value="Ribosome-binding factor A, RbfA"/>
    <property type="match status" value="1"/>
</dbReference>
<evidence type="ECO:0000313" key="3">
    <source>
        <dbReference type="Proteomes" id="UP000176997"/>
    </source>
</evidence>
<proteinExistence type="predicted"/>
<dbReference type="GO" id="GO:0006364">
    <property type="term" value="P:rRNA processing"/>
    <property type="evidence" value="ECO:0007669"/>
    <property type="project" value="InterPro"/>
</dbReference>
<name>A0A1G2S8I2_9BACT</name>
<evidence type="ECO:0000313" key="2">
    <source>
        <dbReference type="EMBL" id="OHA80999.1"/>
    </source>
</evidence>
<gene>
    <name evidence="2" type="ORF">A2675_00960</name>
</gene>
<dbReference type="EMBL" id="MHUS01000015">
    <property type="protein sequence ID" value="OHA80999.1"/>
    <property type="molecule type" value="Genomic_DNA"/>
</dbReference>
<comment type="caution">
    <text evidence="2">The sequence shown here is derived from an EMBL/GenBank/DDBJ whole genome shotgun (WGS) entry which is preliminary data.</text>
</comment>
<dbReference type="InterPro" id="IPR015946">
    <property type="entry name" value="KH_dom-like_a/b"/>
</dbReference>
<evidence type="ECO:0000256" key="1">
    <source>
        <dbReference type="ARBA" id="ARBA00022517"/>
    </source>
</evidence>
<dbReference type="STRING" id="1802723.A2675_00960"/>
<dbReference type="AlphaFoldDB" id="A0A1G2S8I2"/>
<accession>A0A1G2S8I2</accession>
<keyword evidence="1" id="KW-0690">Ribosome biogenesis</keyword>
<reference evidence="2 3" key="1">
    <citation type="journal article" date="2016" name="Nat. Commun.">
        <title>Thousands of microbial genomes shed light on interconnected biogeochemical processes in an aquifer system.</title>
        <authorList>
            <person name="Anantharaman K."/>
            <person name="Brown C.T."/>
            <person name="Hug L.A."/>
            <person name="Sharon I."/>
            <person name="Castelle C.J."/>
            <person name="Probst A.J."/>
            <person name="Thomas B.C."/>
            <person name="Singh A."/>
            <person name="Wilkins M.J."/>
            <person name="Karaoz U."/>
            <person name="Brodie E.L."/>
            <person name="Williams K.H."/>
            <person name="Hubbard S.S."/>
            <person name="Banfield J.F."/>
        </authorList>
    </citation>
    <scope>NUCLEOTIDE SEQUENCE [LARGE SCALE GENOMIC DNA]</scope>
</reference>
<dbReference type="InterPro" id="IPR023799">
    <property type="entry name" value="RbfA_dom_sf"/>
</dbReference>